<dbReference type="GO" id="GO:0055085">
    <property type="term" value="P:transmembrane transport"/>
    <property type="evidence" value="ECO:0007669"/>
    <property type="project" value="InterPro"/>
</dbReference>
<protein>
    <submittedName>
        <fullName evidence="9">Carbohydrate ABC transporter membrane protein 1, CUT1 family</fullName>
    </submittedName>
</protein>
<keyword evidence="4 7" id="KW-0812">Transmembrane</keyword>
<keyword evidence="2 7" id="KW-0813">Transport</keyword>
<evidence type="ECO:0000256" key="3">
    <source>
        <dbReference type="ARBA" id="ARBA00022475"/>
    </source>
</evidence>
<organism evidence="9 10">
    <name type="scientific">Microlunatus soli</name>
    <dbReference type="NCBI Taxonomy" id="630515"/>
    <lineage>
        <taxon>Bacteria</taxon>
        <taxon>Bacillati</taxon>
        <taxon>Actinomycetota</taxon>
        <taxon>Actinomycetes</taxon>
        <taxon>Propionibacteriales</taxon>
        <taxon>Propionibacteriaceae</taxon>
        <taxon>Microlunatus</taxon>
    </lineage>
</organism>
<feature type="transmembrane region" description="Helical" evidence="7">
    <location>
        <begin position="147"/>
        <end position="175"/>
    </location>
</feature>
<dbReference type="PANTHER" id="PTHR43005:SF1">
    <property type="entry name" value="SPERMIDINE_PUTRESCINE TRANSPORT SYSTEM PERMEASE PROTEIN"/>
    <property type="match status" value="1"/>
</dbReference>
<dbReference type="STRING" id="630515.SAMN04489812_5299"/>
<feature type="transmembrane region" description="Helical" evidence="7">
    <location>
        <begin position="279"/>
        <end position="298"/>
    </location>
</feature>
<proteinExistence type="inferred from homology"/>
<evidence type="ECO:0000256" key="7">
    <source>
        <dbReference type="RuleBase" id="RU363032"/>
    </source>
</evidence>
<keyword evidence="5 7" id="KW-1133">Transmembrane helix</keyword>
<dbReference type="Pfam" id="PF00528">
    <property type="entry name" value="BPD_transp_1"/>
    <property type="match status" value="1"/>
</dbReference>
<dbReference type="AlphaFoldDB" id="A0A1H1ZM32"/>
<keyword evidence="10" id="KW-1185">Reference proteome</keyword>
<evidence type="ECO:0000256" key="2">
    <source>
        <dbReference type="ARBA" id="ARBA00022448"/>
    </source>
</evidence>
<dbReference type="OrthoDB" id="9804439at2"/>
<gene>
    <name evidence="9" type="ORF">SAMN04489812_5299</name>
</gene>
<name>A0A1H1ZM32_9ACTN</name>
<sequence length="306" mass="33635">MTSVNTLTTRRLRRRRGWRDIAGRWSFLAPAILLLGAVLAYPLLYTLRISVSDFDLASFAPSEWVGADNYLDVLTDGNFGNSLIVTGIYLVISLPVQLALGFGIAFLINAEWRGRNVVRALFLVPMVVSPIVSGGIWKIMLDPLWGVISWFLGLFGIGTVDWFGSAGMAMISIVLIDTWRSVPLIVLIASAAMLTLPRDVFEAAAVDGADRWRTLTSISLPMLAPMIAATFVVRWLTAVKMFDVILATTNGGPGQSTNVVNLYVYRQAFQLLRFGTSSAMAIIVLIITVALTFVFLWGSKKLEDRL</sequence>
<evidence type="ECO:0000313" key="9">
    <source>
        <dbReference type="EMBL" id="SDT34502.1"/>
    </source>
</evidence>
<dbReference type="SUPFAM" id="SSF161098">
    <property type="entry name" value="MetI-like"/>
    <property type="match status" value="1"/>
</dbReference>
<feature type="transmembrane region" description="Helical" evidence="7">
    <location>
        <begin position="218"/>
        <end position="236"/>
    </location>
</feature>
<dbReference type="InterPro" id="IPR035906">
    <property type="entry name" value="MetI-like_sf"/>
</dbReference>
<feature type="transmembrane region" description="Helical" evidence="7">
    <location>
        <begin position="120"/>
        <end position="141"/>
    </location>
</feature>
<evidence type="ECO:0000256" key="1">
    <source>
        <dbReference type="ARBA" id="ARBA00004651"/>
    </source>
</evidence>
<dbReference type="EMBL" id="LT629772">
    <property type="protein sequence ID" value="SDT34502.1"/>
    <property type="molecule type" value="Genomic_DNA"/>
</dbReference>
<dbReference type="CDD" id="cd06261">
    <property type="entry name" value="TM_PBP2"/>
    <property type="match status" value="1"/>
</dbReference>
<keyword evidence="6 7" id="KW-0472">Membrane</keyword>
<feature type="transmembrane region" description="Helical" evidence="7">
    <location>
        <begin position="83"/>
        <end position="108"/>
    </location>
</feature>
<accession>A0A1H1ZM32</accession>
<dbReference type="PROSITE" id="PS50928">
    <property type="entry name" value="ABC_TM1"/>
    <property type="match status" value="1"/>
</dbReference>
<dbReference type="RefSeq" id="WP_091529216.1">
    <property type="nucleotide sequence ID" value="NZ_LT629772.1"/>
</dbReference>
<keyword evidence="3" id="KW-1003">Cell membrane</keyword>
<evidence type="ECO:0000259" key="8">
    <source>
        <dbReference type="PROSITE" id="PS50928"/>
    </source>
</evidence>
<feature type="transmembrane region" description="Helical" evidence="7">
    <location>
        <begin position="21"/>
        <end position="44"/>
    </location>
</feature>
<dbReference type="GO" id="GO:0005886">
    <property type="term" value="C:plasma membrane"/>
    <property type="evidence" value="ECO:0007669"/>
    <property type="project" value="UniProtKB-SubCell"/>
</dbReference>
<dbReference type="Proteomes" id="UP000199103">
    <property type="component" value="Chromosome I"/>
</dbReference>
<evidence type="ECO:0000256" key="5">
    <source>
        <dbReference type="ARBA" id="ARBA00022989"/>
    </source>
</evidence>
<reference evidence="9 10" key="1">
    <citation type="submission" date="2016-10" db="EMBL/GenBank/DDBJ databases">
        <authorList>
            <person name="de Groot N.N."/>
        </authorList>
    </citation>
    <scope>NUCLEOTIDE SEQUENCE [LARGE SCALE GENOMIC DNA]</scope>
    <source>
        <strain evidence="9 10">DSM 21800</strain>
    </source>
</reference>
<dbReference type="Gene3D" id="1.10.3720.10">
    <property type="entry name" value="MetI-like"/>
    <property type="match status" value="1"/>
</dbReference>
<evidence type="ECO:0000256" key="4">
    <source>
        <dbReference type="ARBA" id="ARBA00022692"/>
    </source>
</evidence>
<evidence type="ECO:0000256" key="6">
    <source>
        <dbReference type="ARBA" id="ARBA00023136"/>
    </source>
</evidence>
<comment type="subcellular location">
    <subcellularLocation>
        <location evidence="1 7">Cell membrane</location>
        <topology evidence="1 7">Multi-pass membrane protein</topology>
    </subcellularLocation>
</comment>
<dbReference type="InterPro" id="IPR000515">
    <property type="entry name" value="MetI-like"/>
</dbReference>
<dbReference type="PANTHER" id="PTHR43005">
    <property type="entry name" value="BLR7065 PROTEIN"/>
    <property type="match status" value="1"/>
</dbReference>
<feature type="domain" description="ABC transmembrane type-1" evidence="8">
    <location>
        <begin position="79"/>
        <end position="295"/>
    </location>
</feature>
<comment type="similarity">
    <text evidence="7">Belongs to the binding-protein-dependent transport system permease family.</text>
</comment>
<feature type="transmembrane region" description="Helical" evidence="7">
    <location>
        <begin position="182"/>
        <end position="198"/>
    </location>
</feature>
<evidence type="ECO:0000313" key="10">
    <source>
        <dbReference type="Proteomes" id="UP000199103"/>
    </source>
</evidence>